<dbReference type="Pfam" id="PF13840">
    <property type="entry name" value="ACT_7"/>
    <property type="match status" value="1"/>
</dbReference>
<dbReference type="InterPro" id="IPR027795">
    <property type="entry name" value="CASTOR_ACT_dom"/>
</dbReference>
<evidence type="ECO:0000259" key="2">
    <source>
        <dbReference type="Pfam" id="PF13840"/>
    </source>
</evidence>
<dbReference type="VEuPathDB" id="FungiDB:C8Q69DRAFT_395521"/>
<dbReference type="Gene3D" id="3.30.2130.10">
    <property type="entry name" value="VC0802-like"/>
    <property type="match status" value="1"/>
</dbReference>
<feature type="region of interest" description="Disordered" evidence="1">
    <location>
        <begin position="189"/>
        <end position="220"/>
    </location>
</feature>
<gene>
    <name evidence="3" type="ORF">C8Q69DRAFT_395521</name>
</gene>
<evidence type="ECO:0000256" key="1">
    <source>
        <dbReference type="SAM" id="MobiDB-lite"/>
    </source>
</evidence>
<dbReference type="InterPro" id="IPR051719">
    <property type="entry name" value="CASTOR_mTORC1"/>
</dbReference>
<feature type="compositionally biased region" description="Low complexity" evidence="1">
    <location>
        <begin position="391"/>
        <end position="421"/>
    </location>
</feature>
<dbReference type="Proteomes" id="UP000283841">
    <property type="component" value="Unassembled WGS sequence"/>
</dbReference>
<dbReference type="GO" id="GO:0046394">
    <property type="term" value="P:carboxylic acid biosynthetic process"/>
    <property type="evidence" value="ECO:0007669"/>
    <property type="project" value="UniProtKB-ARBA"/>
</dbReference>
<dbReference type="InterPro" id="IPR045865">
    <property type="entry name" value="ACT-like_dom_sf"/>
</dbReference>
<dbReference type="GO" id="GO:0006520">
    <property type="term" value="P:amino acid metabolic process"/>
    <property type="evidence" value="ECO:0007669"/>
    <property type="project" value="UniProtKB-ARBA"/>
</dbReference>
<dbReference type="RefSeq" id="XP_028489896.1">
    <property type="nucleotide sequence ID" value="XM_028627695.1"/>
</dbReference>
<keyword evidence="4" id="KW-1185">Reference proteome</keyword>
<accession>A0A443I868</accession>
<dbReference type="EMBL" id="RCNU01000001">
    <property type="protein sequence ID" value="RWR00252.1"/>
    <property type="molecule type" value="Genomic_DNA"/>
</dbReference>
<comment type="caution">
    <text evidence="3">The sequence shown here is derived from an EMBL/GenBank/DDBJ whole genome shotgun (WGS) entry which is preliminary data.</text>
</comment>
<dbReference type="AlphaFoldDB" id="A0A443I868"/>
<dbReference type="PANTHER" id="PTHR31131">
    <property type="entry name" value="CHROMOSOME 1, WHOLE GENOME SHOTGUN SEQUENCE"/>
    <property type="match status" value="1"/>
</dbReference>
<sequence>MAQPLSLISVQVQLMDERLVLVHIPLDLYPFFVQPLLQLIFHEVPAMDERNEVEDEDDEAKRVSQPVFLNLSVTPVECSVVCARHLAELYFEPLVRQFDQAASASGSRVSISKEDFIVMQVEGQGLDAGQRVLELTSPLAMAGISIFFISTYFSDYILVPLRSKGQVVQALEKRGFTFEVSTEAFVNSSQSQYGGPFSPVSPPGPVARSPPNTPPPSSLSELQHRTFAYLRKHNIVPRVDESLRLVQCAAHHRWSSDTSSFALLRPALTTALLVDKPRFLSLTSTTADPAASLLLEKRLLPRFSIDPVPEVEPNDENSLLLGSKEDILVPIMLDLRDLPLEATGIVCGLAGRLAAATHSREDLSNSHASISSLTSSNSVLPAASMPIPMPSTGTSSTVSAVASSASQPGTHPSGTTSPPSSHHLEPDPETYADAVEISFLSTVRAGTVIVGERELSRAVDALEAESREPDSEIVGEEPS</sequence>
<proteinExistence type="predicted"/>
<feature type="domain" description="CASTOR ACT" evidence="2">
    <location>
        <begin position="112"/>
        <end position="173"/>
    </location>
</feature>
<protein>
    <submittedName>
        <fullName evidence="3">ACT domain-containing protein</fullName>
    </submittedName>
</protein>
<reference evidence="3 4" key="1">
    <citation type="journal article" date="2018" name="Front. Microbiol.">
        <title>Genomic and genetic insights into a cosmopolitan fungus, Paecilomyces variotii (Eurotiales).</title>
        <authorList>
            <person name="Urquhart A.S."/>
            <person name="Mondo S.J."/>
            <person name="Makela M.R."/>
            <person name="Hane J.K."/>
            <person name="Wiebenga A."/>
            <person name="He G."/>
            <person name="Mihaltcheva S."/>
            <person name="Pangilinan J."/>
            <person name="Lipzen A."/>
            <person name="Barry K."/>
            <person name="de Vries R.P."/>
            <person name="Grigoriev I.V."/>
            <person name="Idnurm A."/>
        </authorList>
    </citation>
    <scope>NUCLEOTIDE SEQUENCE [LARGE SCALE GENOMIC DNA]</scope>
    <source>
        <strain evidence="3 4">CBS 101075</strain>
    </source>
</reference>
<dbReference type="GeneID" id="39596972"/>
<evidence type="ECO:0000313" key="4">
    <source>
        <dbReference type="Proteomes" id="UP000283841"/>
    </source>
</evidence>
<dbReference type="PANTHER" id="PTHR31131:SF6">
    <property type="entry name" value="CASTOR ACT DOMAIN-CONTAINING PROTEIN"/>
    <property type="match status" value="1"/>
</dbReference>
<name>A0A443I868_BYSSP</name>
<organism evidence="3 4">
    <name type="scientific">Byssochlamys spectabilis</name>
    <name type="common">Paecilomyces variotii</name>
    <dbReference type="NCBI Taxonomy" id="264951"/>
    <lineage>
        <taxon>Eukaryota</taxon>
        <taxon>Fungi</taxon>
        <taxon>Dikarya</taxon>
        <taxon>Ascomycota</taxon>
        <taxon>Pezizomycotina</taxon>
        <taxon>Eurotiomycetes</taxon>
        <taxon>Eurotiomycetidae</taxon>
        <taxon>Eurotiales</taxon>
        <taxon>Thermoascaceae</taxon>
        <taxon>Paecilomyces</taxon>
    </lineage>
</organism>
<dbReference type="SUPFAM" id="SSF55021">
    <property type="entry name" value="ACT-like"/>
    <property type="match status" value="1"/>
</dbReference>
<feature type="region of interest" description="Disordered" evidence="1">
    <location>
        <begin position="384"/>
        <end position="427"/>
    </location>
</feature>
<evidence type="ECO:0000313" key="3">
    <source>
        <dbReference type="EMBL" id="RWR00252.1"/>
    </source>
</evidence>